<dbReference type="EMBL" id="CP029347">
    <property type="protein sequence ID" value="AWL11605.1"/>
    <property type="molecule type" value="Genomic_DNA"/>
</dbReference>
<evidence type="ECO:0000256" key="2">
    <source>
        <dbReference type="SAM" id="SignalP"/>
    </source>
</evidence>
<name>A0A2S2E1T0_9ALTE</name>
<dbReference type="InterPro" id="IPR001375">
    <property type="entry name" value="Peptidase_S9_cat"/>
</dbReference>
<dbReference type="GO" id="GO:0006508">
    <property type="term" value="P:proteolysis"/>
    <property type="evidence" value="ECO:0007669"/>
    <property type="project" value="InterPro"/>
</dbReference>
<protein>
    <submittedName>
        <fullName evidence="5">Dipeptidyl-peptidase IV</fullName>
        <ecNumber evidence="5">3.4.14.5</ecNumber>
    </submittedName>
</protein>
<feature type="signal peptide" evidence="2">
    <location>
        <begin position="1"/>
        <end position="19"/>
    </location>
</feature>
<evidence type="ECO:0000313" key="5">
    <source>
        <dbReference type="EMBL" id="AWL11605.1"/>
    </source>
</evidence>
<feature type="chain" id="PRO_5015633633" evidence="2">
    <location>
        <begin position="20"/>
        <end position="831"/>
    </location>
</feature>
<dbReference type="SUPFAM" id="SSF82171">
    <property type="entry name" value="DPP6 N-terminal domain-like"/>
    <property type="match status" value="1"/>
</dbReference>
<sequence>MMQNKSKILTALVLSGALAACSTTSQTPEMDASTNAATTAAPAVQAESMSPATDGTITLEQVMAHPDWLGRQPQKPFWSLDSEQVRYWRKRDGQPIEDLWQSDAANAGNGDKLSLSEYHLADNADRVFNSERSQVLWVFENNLFIKNLDSGEVRQLTRTDKPIQSPQFLLDGRIAYQSGNGFYAIHPQSGFTELLVSWQFSEPPKANKELNDYLAREQVKLIDYVAKERADRHAKFEHKQALQQQNPATGPQPFYLKEGFKTVDASLSPDGKRVILAIQEDKPSRSDGDIMPNYINEDGRIYAESARRMVADAESVNQELLLLELEAHQQHALSYQTLPGYNEDVLAEVKKENAEAKGETYEPNRLPRDIGLMTDWYWHQSAIEWHNSGEQVAVMLQAWDNKDRWIATVDLKDRVLVSQHRLHDDAWINYKFNSFGWLNNSQRLYFLSEQSGYAHLYLQTPGTKEQALTYGDYVVDDLTLTHDDQYIYFRANKKHPGIYEIYRVNLENGAIEPITDMGGMNEYVLSPDEQRLIITHSKITMPPELYVQRADVAQRPMKLTSTVSEAFQSLPWTAPKIMPVPSSHTDKPIYSKVYLPEDYQAGEKRKAVIFNHGAGYLQNSHMGWSGYFREFMFHSMLVQQGYVVMDMDYRASQGYGRDWRTAIYRQMGTPETQDLSDGVNWLVNNANVGRDNVCTYGGSYGGFMTFMALFTEPDLFQCGAALRPVTDWAYYNTPYTSNILNTPQVDPIAYKRSSPIYHAEGLEKPLLINAPMIDDNVFFVDVVRLVQRLIELEKQDFETAIYPVEPHGFRQPSSWLDEYRRIYKLFEENLE</sequence>
<dbReference type="Pfam" id="PF00930">
    <property type="entry name" value="DPPIV_N"/>
    <property type="match status" value="1"/>
</dbReference>
<evidence type="ECO:0000313" key="6">
    <source>
        <dbReference type="Proteomes" id="UP000245728"/>
    </source>
</evidence>
<dbReference type="InterPro" id="IPR011042">
    <property type="entry name" value="6-blade_b-propeller_TolB-like"/>
</dbReference>
<dbReference type="InterPro" id="IPR029058">
    <property type="entry name" value="AB_hydrolase_fold"/>
</dbReference>
<keyword evidence="6" id="KW-1185">Reference proteome</keyword>
<dbReference type="AlphaFoldDB" id="A0A2S2E1T0"/>
<reference evidence="5 6" key="1">
    <citation type="submission" date="2018-05" db="EMBL/GenBank/DDBJ databases">
        <title>Salinimonas sp. HMF8227 Genome sequencing and assembly.</title>
        <authorList>
            <person name="Kang H."/>
            <person name="Kang J."/>
            <person name="Cha I."/>
            <person name="Kim H."/>
            <person name="Joh K."/>
        </authorList>
    </citation>
    <scope>NUCLEOTIDE SEQUENCE [LARGE SCALE GENOMIC DNA]</scope>
    <source>
        <strain evidence="5 6">HMF8227</strain>
    </source>
</reference>
<keyword evidence="5" id="KW-0378">Hydrolase</keyword>
<proteinExistence type="predicted"/>
<feature type="region of interest" description="Disordered" evidence="1">
    <location>
        <begin position="26"/>
        <end position="45"/>
    </location>
</feature>
<dbReference type="PROSITE" id="PS51257">
    <property type="entry name" value="PROKAR_LIPOPROTEIN"/>
    <property type="match status" value="1"/>
</dbReference>
<evidence type="ECO:0000259" key="3">
    <source>
        <dbReference type="Pfam" id="PF00326"/>
    </source>
</evidence>
<dbReference type="PANTHER" id="PTHR11731:SF193">
    <property type="entry name" value="DIPEPTIDYL PEPTIDASE 9"/>
    <property type="match status" value="1"/>
</dbReference>
<dbReference type="KEGG" id="salh:HMF8227_01124"/>
<dbReference type="InterPro" id="IPR050278">
    <property type="entry name" value="Serine_Prot_S9B/DPPIV"/>
</dbReference>
<dbReference type="Gene3D" id="3.40.50.1820">
    <property type="entry name" value="alpha/beta hydrolase"/>
    <property type="match status" value="1"/>
</dbReference>
<dbReference type="SUPFAM" id="SSF53474">
    <property type="entry name" value="alpha/beta-Hydrolases"/>
    <property type="match status" value="1"/>
</dbReference>
<feature type="compositionally biased region" description="Low complexity" evidence="1">
    <location>
        <begin position="32"/>
        <end position="45"/>
    </location>
</feature>
<accession>A0A2S2E1T0</accession>
<dbReference type="GO" id="GO:0008239">
    <property type="term" value="F:dipeptidyl-peptidase activity"/>
    <property type="evidence" value="ECO:0007669"/>
    <property type="project" value="UniProtKB-EC"/>
</dbReference>
<dbReference type="Gene3D" id="2.140.10.30">
    <property type="entry name" value="Dipeptidylpeptidase IV, N-terminal domain"/>
    <property type="match status" value="1"/>
</dbReference>
<feature type="domain" description="Dipeptidylpeptidase IV N-terminal" evidence="4">
    <location>
        <begin position="382"/>
        <end position="543"/>
    </location>
</feature>
<keyword evidence="2" id="KW-0732">Signal</keyword>
<gene>
    <name evidence="5" type="primary">dpp4</name>
    <name evidence="5" type="ORF">HMF8227_01124</name>
</gene>
<evidence type="ECO:0000259" key="4">
    <source>
        <dbReference type="Pfam" id="PF00930"/>
    </source>
</evidence>
<dbReference type="GO" id="GO:0008236">
    <property type="term" value="F:serine-type peptidase activity"/>
    <property type="evidence" value="ECO:0007669"/>
    <property type="project" value="InterPro"/>
</dbReference>
<evidence type="ECO:0000256" key="1">
    <source>
        <dbReference type="SAM" id="MobiDB-lite"/>
    </source>
</evidence>
<dbReference type="Gene3D" id="2.120.10.30">
    <property type="entry name" value="TolB, C-terminal domain"/>
    <property type="match status" value="1"/>
</dbReference>
<dbReference type="Pfam" id="PF00326">
    <property type="entry name" value="Peptidase_S9"/>
    <property type="match status" value="1"/>
</dbReference>
<feature type="domain" description="Peptidase S9 prolyl oligopeptidase catalytic" evidence="3">
    <location>
        <begin position="635"/>
        <end position="830"/>
    </location>
</feature>
<dbReference type="Proteomes" id="UP000245728">
    <property type="component" value="Chromosome"/>
</dbReference>
<organism evidence="5 6">
    <name type="scientific">Saliniradius amylolyticus</name>
    <dbReference type="NCBI Taxonomy" id="2183582"/>
    <lineage>
        <taxon>Bacteria</taxon>
        <taxon>Pseudomonadati</taxon>
        <taxon>Pseudomonadota</taxon>
        <taxon>Gammaproteobacteria</taxon>
        <taxon>Alteromonadales</taxon>
        <taxon>Alteromonadaceae</taxon>
        <taxon>Saliniradius</taxon>
    </lineage>
</organism>
<dbReference type="PANTHER" id="PTHR11731">
    <property type="entry name" value="PROTEASE FAMILY S9B,C DIPEPTIDYL-PEPTIDASE IV-RELATED"/>
    <property type="match status" value="1"/>
</dbReference>
<dbReference type="EC" id="3.4.14.5" evidence="5"/>
<dbReference type="InterPro" id="IPR002469">
    <property type="entry name" value="Peptidase_S9B_N"/>
</dbReference>